<organism evidence="1 2">
    <name type="scientific">Lancefieldella rimae (strain ATCC 49626 / DSM 7090 / CCUG 31168 / NBRC 15546 / VPI D140H-11A)</name>
    <name type="common">Atopobium rimae</name>
    <dbReference type="NCBI Taxonomy" id="553184"/>
    <lineage>
        <taxon>Bacteria</taxon>
        <taxon>Bacillati</taxon>
        <taxon>Actinomycetota</taxon>
        <taxon>Coriobacteriia</taxon>
        <taxon>Coriobacteriales</taxon>
        <taxon>Atopobiaceae</taxon>
        <taxon>Lancefieldella</taxon>
    </lineage>
</organism>
<protein>
    <submittedName>
        <fullName evidence="1">Uncharacterized protein</fullName>
    </submittedName>
</protein>
<dbReference type="Proteomes" id="UP000004070">
    <property type="component" value="Unassembled WGS sequence"/>
</dbReference>
<reference evidence="1 2" key="1">
    <citation type="submission" date="2009-01" db="EMBL/GenBank/DDBJ databases">
        <authorList>
            <person name="Madupu R."/>
            <person name="Sebastian Y."/>
            <person name="Durkin A.S."/>
            <person name="Torralba M."/>
            <person name="Methe B."/>
            <person name="Sutton G.G."/>
            <person name="Strausberg R.L."/>
            <person name="Nelson K.E."/>
        </authorList>
    </citation>
    <scope>NUCLEOTIDE SEQUENCE [LARGE SCALE GENOMIC DNA]</scope>
    <source>
        <strain evidence="1 2">ATCC 49626</strain>
    </source>
</reference>
<dbReference type="AlphaFoldDB" id="B9CNX7"/>
<accession>B9CNX7</accession>
<sequence>MYFLVGRDIDTAGCDVDSESCDVLFCFKSRGCDAHFAKKSLLSL</sequence>
<evidence type="ECO:0000313" key="2">
    <source>
        <dbReference type="Proteomes" id="UP000004070"/>
    </source>
</evidence>
<evidence type="ECO:0000313" key="1">
    <source>
        <dbReference type="EMBL" id="EEE16656.1"/>
    </source>
</evidence>
<proteinExistence type="predicted"/>
<comment type="caution">
    <text evidence="1">The sequence shown here is derived from an EMBL/GenBank/DDBJ whole genome shotgun (WGS) entry which is preliminary data.</text>
</comment>
<gene>
    <name evidence="1" type="ORF">ATORI0001_0177</name>
</gene>
<name>B9CNX7_LANR4</name>
<dbReference type="EMBL" id="ACFE01000005">
    <property type="protein sequence ID" value="EEE16656.1"/>
    <property type="molecule type" value="Genomic_DNA"/>
</dbReference>